<evidence type="ECO:0000256" key="1">
    <source>
        <dbReference type="ARBA" id="ARBA00022491"/>
    </source>
</evidence>
<accession>A0A974PSA8</accession>
<proteinExistence type="predicted"/>
<dbReference type="Gene3D" id="1.10.357.10">
    <property type="entry name" value="Tetracycline Repressor, domain 2"/>
    <property type="match status" value="1"/>
</dbReference>
<dbReference type="PROSITE" id="PS50977">
    <property type="entry name" value="HTH_TETR_2"/>
    <property type="match status" value="1"/>
</dbReference>
<feature type="DNA-binding region" description="H-T-H motif" evidence="5">
    <location>
        <begin position="46"/>
        <end position="65"/>
    </location>
</feature>
<dbReference type="InterPro" id="IPR036271">
    <property type="entry name" value="Tet_transcr_reg_TetR-rel_C_sf"/>
</dbReference>
<evidence type="ECO:0000313" key="7">
    <source>
        <dbReference type="EMBL" id="QRG08611.1"/>
    </source>
</evidence>
<evidence type="ECO:0000313" key="8">
    <source>
        <dbReference type="Proteomes" id="UP000596427"/>
    </source>
</evidence>
<evidence type="ECO:0000256" key="3">
    <source>
        <dbReference type="ARBA" id="ARBA00023125"/>
    </source>
</evidence>
<dbReference type="Gene3D" id="1.10.10.60">
    <property type="entry name" value="Homeodomain-like"/>
    <property type="match status" value="1"/>
</dbReference>
<name>A0A974PSA8_9HYPH</name>
<organism evidence="7 8">
    <name type="scientific">Xanthobacter dioxanivorans</name>
    <dbReference type="NCBI Taxonomy" id="2528964"/>
    <lineage>
        <taxon>Bacteria</taxon>
        <taxon>Pseudomonadati</taxon>
        <taxon>Pseudomonadota</taxon>
        <taxon>Alphaproteobacteria</taxon>
        <taxon>Hyphomicrobiales</taxon>
        <taxon>Xanthobacteraceae</taxon>
        <taxon>Xanthobacter</taxon>
    </lineage>
</organism>
<keyword evidence="2" id="KW-0805">Transcription regulation</keyword>
<keyword evidence="3 5" id="KW-0238">DNA-binding</keyword>
<evidence type="ECO:0000256" key="2">
    <source>
        <dbReference type="ARBA" id="ARBA00023015"/>
    </source>
</evidence>
<dbReference type="PRINTS" id="PR00455">
    <property type="entry name" value="HTHTETR"/>
</dbReference>
<evidence type="ECO:0000256" key="4">
    <source>
        <dbReference type="ARBA" id="ARBA00023163"/>
    </source>
</evidence>
<dbReference type="PANTHER" id="PTHR30055:SF175">
    <property type="entry name" value="HTH-TYPE TRANSCRIPTIONAL REPRESSOR KSTR2"/>
    <property type="match status" value="1"/>
</dbReference>
<dbReference type="SUPFAM" id="SSF46689">
    <property type="entry name" value="Homeodomain-like"/>
    <property type="match status" value="1"/>
</dbReference>
<evidence type="ECO:0000259" key="6">
    <source>
        <dbReference type="PROSITE" id="PS50977"/>
    </source>
</evidence>
<protein>
    <submittedName>
        <fullName evidence="7">TetR family transcriptional regulator</fullName>
    </submittedName>
</protein>
<feature type="domain" description="HTH tetR-type" evidence="6">
    <location>
        <begin position="23"/>
        <end position="83"/>
    </location>
</feature>
<dbReference type="PANTHER" id="PTHR30055">
    <property type="entry name" value="HTH-TYPE TRANSCRIPTIONAL REGULATOR RUTR"/>
    <property type="match status" value="1"/>
</dbReference>
<dbReference type="InterPro" id="IPR009057">
    <property type="entry name" value="Homeodomain-like_sf"/>
</dbReference>
<dbReference type="GO" id="GO:0000976">
    <property type="term" value="F:transcription cis-regulatory region binding"/>
    <property type="evidence" value="ECO:0007669"/>
    <property type="project" value="TreeGrafter"/>
</dbReference>
<evidence type="ECO:0000256" key="5">
    <source>
        <dbReference type="PROSITE-ProRule" id="PRU00335"/>
    </source>
</evidence>
<dbReference type="Pfam" id="PF00440">
    <property type="entry name" value="TetR_N"/>
    <property type="match status" value="1"/>
</dbReference>
<dbReference type="SUPFAM" id="SSF48498">
    <property type="entry name" value="Tetracyclin repressor-like, C-terminal domain"/>
    <property type="match status" value="1"/>
</dbReference>
<dbReference type="InterPro" id="IPR041490">
    <property type="entry name" value="KstR2_TetR_C"/>
</dbReference>
<keyword evidence="1" id="KW-0678">Repressor</keyword>
<dbReference type="AlphaFoldDB" id="A0A974PSA8"/>
<dbReference type="Proteomes" id="UP000596427">
    <property type="component" value="Chromosome"/>
</dbReference>
<sequence>MAARTGIGKRREANADASSEFYQERRKAIIDAAAEVFQERGYEAATLGMIAEKLNTDRASLYYYFGSKQELFREIVREVARNTIEEAEAIAKSNASAKLKLVEAFRSVMGSYNSSYPYMHVFLQENFPTLSGSKDDWSAEARDWAQRYYLAIRSIIQQGVDEGSFRLPLSVGLTTLGVLGTVNWAHRWYKPGGPLAAEDIGEGFADMILNGVAPLETQAPADAPRRSRRTPRKA</sequence>
<dbReference type="InterPro" id="IPR050109">
    <property type="entry name" value="HTH-type_TetR-like_transc_reg"/>
</dbReference>
<dbReference type="EMBL" id="CP063362">
    <property type="protein sequence ID" value="QRG08611.1"/>
    <property type="molecule type" value="Genomic_DNA"/>
</dbReference>
<dbReference type="Pfam" id="PF17932">
    <property type="entry name" value="TetR_C_24"/>
    <property type="match status" value="1"/>
</dbReference>
<dbReference type="KEGG" id="xdi:EZH22_10165"/>
<keyword evidence="8" id="KW-1185">Reference proteome</keyword>
<gene>
    <name evidence="7" type="ORF">EZH22_10165</name>
</gene>
<reference evidence="7 8" key="1">
    <citation type="submission" date="2020-10" db="EMBL/GenBank/DDBJ databases">
        <title>Degradation of 1,4-Dioxane by Xanthobacter sp. YN2, via a Novel Group-2 Soluble Di-Iron Monooxygenase.</title>
        <authorList>
            <person name="Ma F."/>
            <person name="Wang Y."/>
            <person name="Yang J."/>
            <person name="Guo H."/>
            <person name="Su D."/>
            <person name="Yu L."/>
        </authorList>
    </citation>
    <scope>NUCLEOTIDE SEQUENCE [LARGE SCALE GENOMIC DNA]</scope>
    <source>
        <strain evidence="7 8">YN2</strain>
    </source>
</reference>
<keyword evidence="4" id="KW-0804">Transcription</keyword>
<dbReference type="RefSeq" id="WP_203195520.1">
    <property type="nucleotide sequence ID" value="NZ_CP063362.1"/>
</dbReference>
<dbReference type="GO" id="GO:0003700">
    <property type="term" value="F:DNA-binding transcription factor activity"/>
    <property type="evidence" value="ECO:0007669"/>
    <property type="project" value="TreeGrafter"/>
</dbReference>
<dbReference type="InterPro" id="IPR001647">
    <property type="entry name" value="HTH_TetR"/>
</dbReference>